<evidence type="ECO:0000313" key="1">
    <source>
        <dbReference type="EMBL" id="EJW99195.1"/>
    </source>
</evidence>
<reference evidence="1" key="1">
    <citation type="journal article" date="2012" name="PLoS ONE">
        <title>Gene sets for utilization of primary and secondary nutrition supplies in the distal gut of endangered iberian lynx.</title>
        <authorList>
            <person name="Alcaide M."/>
            <person name="Messina E."/>
            <person name="Richter M."/>
            <person name="Bargiela R."/>
            <person name="Peplies J."/>
            <person name="Huws S.A."/>
            <person name="Newbold C.J."/>
            <person name="Golyshin P.N."/>
            <person name="Simon M.A."/>
            <person name="Lopez G."/>
            <person name="Yakimov M.M."/>
            <person name="Ferrer M."/>
        </authorList>
    </citation>
    <scope>NUCLEOTIDE SEQUENCE</scope>
</reference>
<accession>J9CGP1</accession>
<comment type="caution">
    <text evidence="1">The sequence shown here is derived from an EMBL/GenBank/DDBJ whole genome shotgun (WGS) entry which is preliminary data.</text>
</comment>
<dbReference type="EMBL" id="AMCI01003925">
    <property type="protein sequence ID" value="EJW99195.1"/>
    <property type="molecule type" value="Genomic_DNA"/>
</dbReference>
<name>J9CGP1_9ZZZZ</name>
<protein>
    <submittedName>
        <fullName evidence="1">Uncharacterized protein</fullName>
    </submittedName>
</protein>
<dbReference type="AlphaFoldDB" id="J9CGP1"/>
<gene>
    <name evidence="1" type="ORF">EVA_12697</name>
</gene>
<organism evidence="1">
    <name type="scientific">gut metagenome</name>
    <dbReference type="NCBI Taxonomy" id="749906"/>
    <lineage>
        <taxon>unclassified sequences</taxon>
        <taxon>metagenomes</taxon>
        <taxon>organismal metagenomes</taxon>
    </lineage>
</organism>
<sequence>MKKFCSYKGEARKELTEYLDYNDNRRIK</sequence>
<feature type="non-terminal residue" evidence="1">
    <location>
        <position position="28"/>
    </location>
</feature>
<proteinExistence type="predicted"/>